<dbReference type="Proteomes" id="UP000521872">
    <property type="component" value="Unassembled WGS sequence"/>
</dbReference>
<evidence type="ECO:0000313" key="4">
    <source>
        <dbReference type="EMBL" id="KAF4612295.1"/>
    </source>
</evidence>
<dbReference type="AlphaFoldDB" id="A0A8H4QKB2"/>
<evidence type="ECO:0000313" key="5">
    <source>
        <dbReference type="Proteomes" id="UP000521872"/>
    </source>
</evidence>
<organism evidence="4 5">
    <name type="scientific">Agrocybe pediades</name>
    <dbReference type="NCBI Taxonomy" id="84607"/>
    <lineage>
        <taxon>Eukaryota</taxon>
        <taxon>Fungi</taxon>
        <taxon>Dikarya</taxon>
        <taxon>Basidiomycota</taxon>
        <taxon>Agaricomycotina</taxon>
        <taxon>Agaricomycetes</taxon>
        <taxon>Agaricomycetidae</taxon>
        <taxon>Agaricales</taxon>
        <taxon>Agaricineae</taxon>
        <taxon>Strophariaceae</taxon>
        <taxon>Agrocybe</taxon>
    </lineage>
</organism>
<keyword evidence="2 3" id="KW-0802">TPR repeat</keyword>
<keyword evidence="5" id="KW-1185">Reference proteome</keyword>
<gene>
    <name evidence="4" type="ORF">D9613_004070</name>
</gene>
<proteinExistence type="predicted"/>
<dbReference type="InterPro" id="IPR011990">
    <property type="entry name" value="TPR-like_helical_dom_sf"/>
</dbReference>
<dbReference type="PROSITE" id="PS50005">
    <property type="entry name" value="TPR"/>
    <property type="match status" value="1"/>
</dbReference>
<evidence type="ECO:0000256" key="2">
    <source>
        <dbReference type="ARBA" id="ARBA00022803"/>
    </source>
</evidence>
<protein>
    <recommendedName>
        <fullName evidence="6">TPR-like protein</fullName>
    </recommendedName>
</protein>
<accession>A0A8H4QKB2</accession>
<keyword evidence="1" id="KW-0677">Repeat</keyword>
<comment type="caution">
    <text evidence="4">The sequence shown here is derived from an EMBL/GenBank/DDBJ whole genome shotgun (WGS) entry which is preliminary data.</text>
</comment>
<evidence type="ECO:0000256" key="3">
    <source>
        <dbReference type="PROSITE-ProRule" id="PRU00339"/>
    </source>
</evidence>
<name>A0A8H4QKB2_9AGAR</name>
<dbReference type="EMBL" id="JAACJL010000057">
    <property type="protein sequence ID" value="KAF4612295.1"/>
    <property type="molecule type" value="Genomic_DNA"/>
</dbReference>
<dbReference type="InterPro" id="IPR047150">
    <property type="entry name" value="SGT"/>
</dbReference>
<dbReference type="PANTHER" id="PTHR45831">
    <property type="entry name" value="LD24721P"/>
    <property type="match status" value="1"/>
</dbReference>
<dbReference type="GO" id="GO:0016020">
    <property type="term" value="C:membrane"/>
    <property type="evidence" value="ECO:0007669"/>
    <property type="project" value="TreeGrafter"/>
</dbReference>
<dbReference type="SMART" id="SM00028">
    <property type="entry name" value="TPR"/>
    <property type="match status" value="3"/>
</dbReference>
<reference evidence="4 5" key="1">
    <citation type="submission" date="2019-12" db="EMBL/GenBank/DDBJ databases">
        <authorList>
            <person name="Floudas D."/>
            <person name="Bentzer J."/>
            <person name="Ahren D."/>
            <person name="Johansson T."/>
            <person name="Persson P."/>
            <person name="Tunlid A."/>
        </authorList>
    </citation>
    <scope>NUCLEOTIDE SEQUENCE [LARGE SCALE GENOMIC DNA]</scope>
    <source>
        <strain evidence="4 5">CBS 102.39</strain>
    </source>
</reference>
<sequence>MPPNAQTCGPNQNAERLKTEGNAFHVTGKYREAYKKYSEAIKEDPTNAVYYANRAASSLAMKEFMDASSDSQKATELDPTYAKAWGRLASARFALGMWTMSEEAYRSALKCLPTETETITEADKKLRAQFLEGLQKSKNAKASNVAFKNAITVKQAQGSTLPWQKAAAHREEFAKAGKYSSAFVILHAYEEFHQGVTSMKSLAKKPVNGQLGYFGRNDALVGLTNGIMRDSRVFHIDSSDWVDKYNDQVMFESTHSNAWTTGGPQTIKQDAVTRLKNQGWDKVRPAISTTIRAWIMRGFMAQKAQQQHLVALEYYSQALEVLEWGHRKWEDVPTSDRGVVFESTFIRGVKHLRLAALFECLSSKTKGCKYNKEDIATWSRDMIAEIDADPPPFIVTADPGFLPSFWLYPKAEALGTLGWYYMQLGLGSNVKEDAFVNFSLSADYYLQAAATYPDDDENALIFLAVVFEAYVFQGKPLKDVFAITAQIDRALPNVLKIWENSPNMDPKRSNVFAFLEFGYECMNRVEAGTLSLDAVVKPKSIQRTDKWKTPDVIYI</sequence>
<dbReference type="SUPFAM" id="SSF48452">
    <property type="entry name" value="TPR-like"/>
    <property type="match status" value="1"/>
</dbReference>
<dbReference type="InterPro" id="IPR019734">
    <property type="entry name" value="TPR_rpt"/>
</dbReference>
<dbReference type="GO" id="GO:0072380">
    <property type="term" value="C:TRC complex"/>
    <property type="evidence" value="ECO:0007669"/>
    <property type="project" value="TreeGrafter"/>
</dbReference>
<evidence type="ECO:0008006" key="6">
    <source>
        <dbReference type="Google" id="ProtNLM"/>
    </source>
</evidence>
<feature type="repeat" description="TPR" evidence="3">
    <location>
        <begin position="14"/>
        <end position="47"/>
    </location>
</feature>
<dbReference type="GO" id="GO:0060090">
    <property type="term" value="F:molecular adaptor activity"/>
    <property type="evidence" value="ECO:0007669"/>
    <property type="project" value="TreeGrafter"/>
</dbReference>
<evidence type="ECO:0000256" key="1">
    <source>
        <dbReference type="ARBA" id="ARBA00022737"/>
    </source>
</evidence>
<dbReference type="Gene3D" id="1.25.40.10">
    <property type="entry name" value="Tetratricopeptide repeat domain"/>
    <property type="match status" value="1"/>
</dbReference>
<dbReference type="GO" id="GO:0006620">
    <property type="term" value="P:post-translational protein targeting to endoplasmic reticulum membrane"/>
    <property type="evidence" value="ECO:0007669"/>
    <property type="project" value="TreeGrafter"/>
</dbReference>
<dbReference type="PANTHER" id="PTHR45831:SF2">
    <property type="entry name" value="LD24721P"/>
    <property type="match status" value="1"/>
</dbReference>